<comment type="subcellular location">
    <subcellularLocation>
        <location evidence="1">Membrane</location>
        <topology evidence="1">Multi-pass membrane protein</topology>
    </subcellularLocation>
</comment>
<feature type="transmembrane region" description="Helical" evidence="5">
    <location>
        <begin position="307"/>
        <end position="328"/>
    </location>
</feature>
<feature type="domain" description="Integral membrane bound transporter" evidence="6">
    <location>
        <begin position="226"/>
        <end position="347"/>
    </location>
</feature>
<feature type="transmembrane region" description="Helical" evidence="5">
    <location>
        <begin position="132"/>
        <end position="158"/>
    </location>
</feature>
<keyword evidence="4 5" id="KW-0472">Membrane</keyword>
<evidence type="ECO:0000256" key="2">
    <source>
        <dbReference type="ARBA" id="ARBA00022692"/>
    </source>
</evidence>
<evidence type="ECO:0000313" key="8">
    <source>
        <dbReference type="Proteomes" id="UP000013063"/>
    </source>
</evidence>
<dbReference type="OrthoDB" id="7491335at2"/>
<dbReference type="InterPro" id="IPR049453">
    <property type="entry name" value="Memb_transporter_dom"/>
</dbReference>
<feature type="transmembrane region" description="Helical" evidence="5">
    <location>
        <begin position="49"/>
        <end position="66"/>
    </location>
</feature>
<feature type="transmembrane region" description="Helical" evidence="5">
    <location>
        <begin position="260"/>
        <end position="278"/>
    </location>
</feature>
<dbReference type="Proteomes" id="UP000013063">
    <property type="component" value="Unassembled WGS sequence"/>
</dbReference>
<keyword evidence="3 5" id="KW-1133">Transmembrane helix</keyword>
<feature type="transmembrane region" description="Helical" evidence="5">
    <location>
        <begin position="99"/>
        <end position="120"/>
    </location>
</feature>
<dbReference type="PATRIC" id="fig|1292034.3.peg.462"/>
<keyword evidence="8" id="KW-1185">Reference proteome</keyword>
<dbReference type="Pfam" id="PF13515">
    <property type="entry name" value="FUSC_2"/>
    <property type="match status" value="1"/>
</dbReference>
<feature type="transmembrane region" description="Helical" evidence="5">
    <location>
        <begin position="170"/>
        <end position="195"/>
    </location>
</feature>
<name>R0D5X1_CAUVI</name>
<organism evidence="7 8">
    <name type="scientific">Caulobacter vibrioides OR37</name>
    <dbReference type="NCBI Taxonomy" id="1292034"/>
    <lineage>
        <taxon>Bacteria</taxon>
        <taxon>Pseudomonadati</taxon>
        <taxon>Pseudomonadota</taxon>
        <taxon>Alphaproteobacteria</taxon>
        <taxon>Caulobacterales</taxon>
        <taxon>Caulobacteraceae</taxon>
        <taxon>Caulobacter</taxon>
    </lineage>
</organism>
<proteinExistence type="predicted"/>
<gene>
    <name evidence="7" type="ORF">OR37_00464</name>
</gene>
<feature type="transmembrane region" description="Helical" evidence="5">
    <location>
        <begin position="284"/>
        <end position="300"/>
    </location>
</feature>
<evidence type="ECO:0000256" key="1">
    <source>
        <dbReference type="ARBA" id="ARBA00004141"/>
    </source>
</evidence>
<feature type="transmembrane region" description="Helical" evidence="5">
    <location>
        <begin position="215"/>
        <end position="248"/>
    </location>
</feature>
<feature type="transmembrane region" description="Helical" evidence="5">
    <location>
        <begin position="340"/>
        <end position="360"/>
    </location>
</feature>
<protein>
    <recommendedName>
        <fullName evidence="6">Integral membrane bound transporter domain-containing protein</fullName>
    </recommendedName>
</protein>
<dbReference type="eggNOG" id="COG1289">
    <property type="taxonomic scope" value="Bacteria"/>
</dbReference>
<evidence type="ECO:0000256" key="4">
    <source>
        <dbReference type="ARBA" id="ARBA00023136"/>
    </source>
</evidence>
<evidence type="ECO:0000259" key="6">
    <source>
        <dbReference type="Pfam" id="PF13515"/>
    </source>
</evidence>
<dbReference type="GO" id="GO:0016020">
    <property type="term" value="C:membrane"/>
    <property type="evidence" value="ECO:0007669"/>
    <property type="project" value="UniProtKB-SubCell"/>
</dbReference>
<evidence type="ECO:0000256" key="5">
    <source>
        <dbReference type="SAM" id="Phobius"/>
    </source>
</evidence>
<dbReference type="STRING" id="1292034.OR37_00464"/>
<dbReference type="AlphaFoldDB" id="R0D5X1"/>
<dbReference type="EMBL" id="APMP01000001">
    <property type="protein sequence ID" value="ENZ83956.1"/>
    <property type="molecule type" value="Genomic_DNA"/>
</dbReference>
<evidence type="ECO:0000256" key="3">
    <source>
        <dbReference type="ARBA" id="ARBA00022989"/>
    </source>
</evidence>
<accession>R0D5X1</accession>
<evidence type="ECO:0000313" key="7">
    <source>
        <dbReference type="EMBL" id="ENZ83956.1"/>
    </source>
</evidence>
<dbReference type="RefSeq" id="WP_004615541.1">
    <property type="nucleotide sequence ID" value="NZ_APMP01000001.1"/>
</dbReference>
<sequence>MLDLRPTSRTDRPSANAARRRRALSRYVARRAGKKGYSFEPGALAGPEGLIGGAAVALLVAVALVLRRPDFAWAPYAAFWTCLADPGGGMTRRLRAMTAFIVCGGLVAGLVSAFAAPAGLANGALLSALVGLLIYVGLSSSGMGGVGVLVGVVAVVAAEQPVGAADAVMVALVFFLGGALTMILCLATVACVPPTRRSPREDRAPPADPRTLSHALLAAIAVMATYTAVHALSLAYPQWATVAAVVVVRPDVHASRRRTIERVAGSLIGAAAAAPLILAVKEPWALVPPIFLLAAAAITLRKVNYTLFVSFLTPLFIVIGATMVPSLAHQAAASRAEDNMIGSVLATLGCALVWGGWRLVGARLPRRLKMTG</sequence>
<reference evidence="7 8" key="1">
    <citation type="journal article" date="2013" name="Genome Announc.">
        <title>Draft Genome Sequence for Caulobacter sp. Strain OR37, a Bacterium Tolerant to Heavy Metals.</title>
        <authorList>
            <person name="Utturkar S.M."/>
            <person name="Bollmann A."/>
            <person name="Brzoska R.M."/>
            <person name="Klingeman D.M."/>
            <person name="Epstein S.E."/>
            <person name="Palumbo A.V."/>
            <person name="Brown S.D."/>
        </authorList>
    </citation>
    <scope>NUCLEOTIDE SEQUENCE [LARGE SCALE GENOMIC DNA]</scope>
    <source>
        <strain evidence="7 8">OR37</strain>
    </source>
</reference>
<comment type="caution">
    <text evidence="7">The sequence shown here is derived from an EMBL/GenBank/DDBJ whole genome shotgun (WGS) entry which is preliminary data.</text>
</comment>
<keyword evidence="2 5" id="KW-0812">Transmembrane</keyword>